<reference evidence="7 8" key="1">
    <citation type="submission" date="2017-05" db="EMBL/GenBank/DDBJ databases">
        <authorList>
            <person name="Varghese N."/>
            <person name="Submissions S."/>
        </authorList>
    </citation>
    <scope>NUCLEOTIDE SEQUENCE [LARGE SCALE GENOMIC DNA]</scope>
    <source>
        <strain evidence="7 8">DSM 15949</strain>
    </source>
</reference>
<dbReference type="Gene3D" id="1.10.10.60">
    <property type="entry name" value="Homeodomain-like"/>
    <property type="match status" value="1"/>
</dbReference>
<keyword evidence="2" id="KW-0238">DNA-binding</keyword>
<name>A0ABY1NTZ9_9HYPH</name>
<feature type="transmembrane region" description="Helical" evidence="5">
    <location>
        <begin position="111"/>
        <end position="128"/>
    </location>
</feature>
<evidence type="ECO:0000256" key="4">
    <source>
        <dbReference type="SAM" id="MobiDB-lite"/>
    </source>
</evidence>
<dbReference type="Pfam" id="PF12833">
    <property type="entry name" value="HTH_18"/>
    <property type="match status" value="1"/>
</dbReference>
<dbReference type="RefSeq" id="WP_155190540.1">
    <property type="nucleotide sequence ID" value="NZ_BAAAEA010000003.1"/>
</dbReference>
<evidence type="ECO:0000256" key="3">
    <source>
        <dbReference type="ARBA" id="ARBA00023163"/>
    </source>
</evidence>
<proteinExistence type="predicted"/>
<keyword evidence="5" id="KW-0812">Transmembrane</keyword>
<evidence type="ECO:0000259" key="6">
    <source>
        <dbReference type="PROSITE" id="PS01124"/>
    </source>
</evidence>
<gene>
    <name evidence="7" type="ORF">SAMN06265374_1795</name>
</gene>
<feature type="region of interest" description="Disordered" evidence="4">
    <location>
        <begin position="207"/>
        <end position="229"/>
    </location>
</feature>
<organism evidence="7 8">
    <name type="scientific">Roseibium denhamense</name>
    <dbReference type="NCBI Taxonomy" id="76305"/>
    <lineage>
        <taxon>Bacteria</taxon>
        <taxon>Pseudomonadati</taxon>
        <taxon>Pseudomonadota</taxon>
        <taxon>Alphaproteobacteria</taxon>
        <taxon>Hyphomicrobiales</taxon>
        <taxon>Stappiaceae</taxon>
        <taxon>Roseibium</taxon>
    </lineage>
</organism>
<keyword evidence="5" id="KW-0472">Membrane</keyword>
<dbReference type="PANTHER" id="PTHR43280">
    <property type="entry name" value="ARAC-FAMILY TRANSCRIPTIONAL REGULATOR"/>
    <property type="match status" value="1"/>
</dbReference>
<dbReference type="InterPro" id="IPR018062">
    <property type="entry name" value="HTH_AraC-typ_CS"/>
</dbReference>
<evidence type="ECO:0000313" key="7">
    <source>
        <dbReference type="EMBL" id="SMP17233.1"/>
    </source>
</evidence>
<keyword evidence="3" id="KW-0804">Transcription</keyword>
<keyword evidence="1" id="KW-0805">Transcription regulation</keyword>
<accession>A0ABY1NTZ9</accession>
<protein>
    <submittedName>
        <fullName evidence="7">Transcriptional regulator, AraC family</fullName>
    </submittedName>
</protein>
<keyword evidence="8" id="KW-1185">Reference proteome</keyword>
<keyword evidence="5" id="KW-1133">Transmembrane helix</keyword>
<feature type="transmembrane region" description="Helical" evidence="5">
    <location>
        <begin position="30"/>
        <end position="47"/>
    </location>
</feature>
<feature type="transmembrane region" description="Helical" evidence="5">
    <location>
        <begin position="148"/>
        <end position="174"/>
    </location>
</feature>
<feature type="transmembrane region" description="Helical" evidence="5">
    <location>
        <begin position="180"/>
        <end position="199"/>
    </location>
</feature>
<dbReference type="Proteomes" id="UP001157914">
    <property type="component" value="Unassembled WGS sequence"/>
</dbReference>
<dbReference type="InterPro" id="IPR009057">
    <property type="entry name" value="Homeodomain-like_sf"/>
</dbReference>
<dbReference type="SUPFAM" id="SSF46689">
    <property type="entry name" value="Homeodomain-like"/>
    <property type="match status" value="1"/>
</dbReference>
<feature type="transmembrane region" description="Helical" evidence="5">
    <location>
        <begin position="6"/>
        <end position="23"/>
    </location>
</feature>
<dbReference type="PROSITE" id="PS00041">
    <property type="entry name" value="HTH_ARAC_FAMILY_1"/>
    <property type="match status" value="1"/>
</dbReference>
<dbReference type="InterPro" id="IPR018060">
    <property type="entry name" value="HTH_AraC"/>
</dbReference>
<dbReference type="EMBL" id="FXTT01000002">
    <property type="protein sequence ID" value="SMP17233.1"/>
    <property type="molecule type" value="Genomic_DNA"/>
</dbReference>
<evidence type="ECO:0000313" key="8">
    <source>
        <dbReference type="Proteomes" id="UP001157914"/>
    </source>
</evidence>
<comment type="caution">
    <text evidence="7">The sequence shown here is derived from an EMBL/GenBank/DDBJ whole genome shotgun (WGS) entry which is preliminary data.</text>
</comment>
<feature type="domain" description="HTH araC/xylS-type" evidence="6">
    <location>
        <begin position="230"/>
        <end position="334"/>
    </location>
</feature>
<dbReference type="SMART" id="SM00342">
    <property type="entry name" value="HTH_ARAC"/>
    <property type="match status" value="1"/>
</dbReference>
<feature type="transmembrane region" description="Helical" evidence="5">
    <location>
        <begin position="89"/>
        <end position="105"/>
    </location>
</feature>
<dbReference type="PANTHER" id="PTHR43280:SF29">
    <property type="entry name" value="ARAC-FAMILY TRANSCRIPTIONAL REGULATOR"/>
    <property type="match status" value="1"/>
</dbReference>
<sequence>MISLPVPLFTAAVLAYLAVRAVLLADTSRMVVALVALCAVQSAVIALNQHYGLTYLAPVQPVAAAAIAVFAYLTFLANSVRPLQAVPDGLHLLPPLAVALCFFAAPQYLDTLLVMSFAGYGTAILVQLRRGSDSLALVRLEGSERAVYLWRCVAGALLLSALGDILIGTAILLGPDTVRPVLVSAYSVVFLLVIALISLSETVARPAPSEHERGPASSNSKTAGPQHDDPELLEKLETHMRSSEAYLDPDLTLRKLARQLTIPEKHLSASINQATGENLPRYINRFRIGHACKLMVEGSSVTAAIYASGFNTKSNFNREFLRLKGVSPSAWLANHKPP</sequence>
<evidence type="ECO:0000256" key="5">
    <source>
        <dbReference type="SAM" id="Phobius"/>
    </source>
</evidence>
<feature type="transmembrane region" description="Helical" evidence="5">
    <location>
        <begin position="59"/>
        <end position="77"/>
    </location>
</feature>
<evidence type="ECO:0000256" key="2">
    <source>
        <dbReference type="ARBA" id="ARBA00023125"/>
    </source>
</evidence>
<dbReference type="PROSITE" id="PS01124">
    <property type="entry name" value="HTH_ARAC_FAMILY_2"/>
    <property type="match status" value="1"/>
</dbReference>
<evidence type="ECO:0000256" key="1">
    <source>
        <dbReference type="ARBA" id="ARBA00023015"/>
    </source>
</evidence>